<proteinExistence type="predicted"/>
<dbReference type="GeneID" id="54278535"/>
<protein>
    <submittedName>
        <fullName evidence="1">Uncharacterized protein</fullName>
    </submittedName>
</protein>
<dbReference type="RefSeq" id="XP_033385332.1">
    <property type="nucleotide sequence ID" value="XM_033521138.1"/>
</dbReference>
<evidence type="ECO:0000313" key="1">
    <source>
        <dbReference type="EMBL" id="KAF2016993.1"/>
    </source>
</evidence>
<reference evidence="1" key="1">
    <citation type="journal article" date="2020" name="Stud. Mycol.">
        <title>101 Dothideomycetes genomes: a test case for predicting lifestyles and emergence of pathogens.</title>
        <authorList>
            <person name="Haridas S."/>
            <person name="Albert R."/>
            <person name="Binder M."/>
            <person name="Bloem J."/>
            <person name="Labutti K."/>
            <person name="Salamov A."/>
            <person name="Andreopoulos B."/>
            <person name="Baker S."/>
            <person name="Barry K."/>
            <person name="Bills G."/>
            <person name="Bluhm B."/>
            <person name="Cannon C."/>
            <person name="Castanera R."/>
            <person name="Culley D."/>
            <person name="Daum C."/>
            <person name="Ezra D."/>
            <person name="Gonzalez J."/>
            <person name="Henrissat B."/>
            <person name="Kuo A."/>
            <person name="Liang C."/>
            <person name="Lipzen A."/>
            <person name="Lutzoni F."/>
            <person name="Magnuson J."/>
            <person name="Mondo S."/>
            <person name="Nolan M."/>
            <person name="Ohm R."/>
            <person name="Pangilinan J."/>
            <person name="Park H.-J."/>
            <person name="Ramirez L."/>
            <person name="Alfaro M."/>
            <person name="Sun H."/>
            <person name="Tritt A."/>
            <person name="Yoshinaga Y."/>
            <person name="Zwiers L.-H."/>
            <person name="Turgeon B."/>
            <person name="Goodwin S."/>
            <person name="Spatafora J."/>
            <person name="Crous P."/>
            <person name="Grigoriev I."/>
        </authorList>
    </citation>
    <scope>NUCLEOTIDE SEQUENCE</scope>
    <source>
        <strain evidence="1">CBS 175.79</strain>
    </source>
</reference>
<name>A0A6A5XVM6_9PLEO</name>
<dbReference type="EMBL" id="ML978068">
    <property type="protein sequence ID" value="KAF2016993.1"/>
    <property type="molecule type" value="Genomic_DNA"/>
</dbReference>
<gene>
    <name evidence="1" type="ORF">BU24DRAFT_141735</name>
</gene>
<sequence length="106" mass="12183">MIVSPTQQLLPSTPAWRPMSSISFSPTCLEYRLSYSDSIPVLLCVWRSFMWSRFFFSFWVFSLSSQAALSTSCSLYKLAIRIDTAWYGVLGYTKCFQPQHGMTLPM</sequence>
<evidence type="ECO:0000313" key="2">
    <source>
        <dbReference type="Proteomes" id="UP000799778"/>
    </source>
</evidence>
<organism evidence="1 2">
    <name type="scientific">Aaosphaeria arxii CBS 175.79</name>
    <dbReference type="NCBI Taxonomy" id="1450172"/>
    <lineage>
        <taxon>Eukaryota</taxon>
        <taxon>Fungi</taxon>
        <taxon>Dikarya</taxon>
        <taxon>Ascomycota</taxon>
        <taxon>Pezizomycotina</taxon>
        <taxon>Dothideomycetes</taxon>
        <taxon>Pleosporomycetidae</taxon>
        <taxon>Pleosporales</taxon>
        <taxon>Pleosporales incertae sedis</taxon>
        <taxon>Aaosphaeria</taxon>
    </lineage>
</organism>
<dbReference type="AlphaFoldDB" id="A0A6A5XVM6"/>
<dbReference type="Proteomes" id="UP000799778">
    <property type="component" value="Unassembled WGS sequence"/>
</dbReference>
<accession>A0A6A5XVM6</accession>
<keyword evidence="2" id="KW-1185">Reference proteome</keyword>